<dbReference type="Proteomes" id="UP000695022">
    <property type="component" value="Unplaced"/>
</dbReference>
<gene>
    <name evidence="4" type="primary">LOC106813522</name>
</gene>
<organism evidence="3 4">
    <name type="scientific">Priapulus caudatus</name>
    <name type="common">Priapulid worm</name>
    <dbReference type="NCBI Taxonomy" id="37621"/>
    <lineage>
        <taxon>Eukaryota</taxon>
        <taxon>Metazoa</taxon>
        <taxon>Ecdysozoa</taxon>
        <taxon>Scalidophora</taxon>
        <taxon>Priapulida</taxon>
        <taxon>Priapulimorpha</taxon>
        <taxon>Priapulimorphida</taxon>
        <taxon>Priapulidae</taxon>
        <taxon>Priapulus</taxon>
    </lineage>
</organism>
<keyword evidence="1" id="KW-0812">Transmembrane</keyword>
<dbReference type="RefSeq" id="XP_014673163.1">
    <property type="nucleotide sequence ID" value="XM_014817677.1"/>
</dbReference>
<protein>
    <submittedName>
        <fullName evidence="4">Cuticlin-1-like</fullName>
    </submittedName>
</protein>
<reference evidence="4" key="1">
    <citation type="submission" date="2025-08" db="UniProtKB">
        <authorList>
            <consortium name="RefSeq"/>
        </authorList>
    </citation>
    <scope>IDENTIFICATION</scope>
</reference>
<dbReference type="GeneID" id="106813522"/>
<dbReference type="PROSITE" id="PS51034">
    <property type="entry name" value="ZP_2"/>
    <property type="match status" value="1"/>
</dbReference>
<evidence type="ECO:0000259" key="2">
    <source>
        <dbReference type="PROSITE" id="PS51034"/>
    </source>
</evidence>
<keyword evidence="1" id="KW-1133">Transmembrane helix</keyword>
<dbReference type="InterPro" id="IPR057475">
    <property type="entry name" value="CUT_C"/>
</dbReference>
<dbReference type="Pfam" id="PF25301">
    <property type="entry name" value="CUT_C"/>
    <property type="match status" value="1"/>
</dbReference>
<evidence type="ECO:0000256" key="1">
    <source>
        <dbReference type="SAM" id="Phobius"/>
    </source>
</evidence>
<dbReference type="PANTHER" id="PTHR46560">
    <property type="entry name" value="CYPHER, ISOFORM B"/>
    <property type="match status" value="1"/>
</dbReference>
<name>A0ABM1ELU2_PRICU</name>
<keyword evidence="1" id="KW-0472">Membrane</keyword>
<dbReference type="InterPro" id="IPR001507">
    <property type="entry name" value="ZP_dom"/>
</dbReference>
<dbReference type="Gene3D" id="2.60.40.4100">
    <property type="entry name" value="Zona pellucida, ZP-C domain"/>
    <property type="match status" value="1"/>
</dbReference>
<evidence type="ECO:0000313" key="3">
    <source>
        <dbReference type="Proteomes" id="UP000695022"/>
    </source>
</evidence>
<keyword evidence="3" id="KW-1185">Reference proteome</keyword>
<sequence>MNRENMRVALRFDHPFEGLAYTKGYFKGDACRTLGTGRNSLVFNLPLDGCGTEGVRDTTRFGGTARFSNTIIVMTHPELGVLEEWDKAFRVTCDFGSDQLETVDYGISVPPPKSSLIEGGMPVPDCRFRIIKGPALSGSGVQQLILGDVGSLIWEISSTGAFDIIATSCYAHDGMGMGRVDLIDEQGCPIHDKFIKNVQKERDDRGTRLVANFKVFKFPDVGDVYFDCQCNVCVDECFQPRCESTFTGGKRRNRRDTAIHLELSDKGVISAKVFNSMHVFVPSDDEELKEELRREMMMTAEAPTSADETCISKHVIATTTAVLLFFIVIVVVTVLLLIRQKNRQTEAKSYADALALSHPPASYH</sequence>
<dbReference type="PANTHER" id="PTHR46560:SF5">
    <property type="entry name" value="CYPHER, ISOFORM B"/>
    <property type="match status" value="1"/>
</dbReference>
<proteinExistence type="predicted"/>
<dbReference type="InterPro" id="IPR056953">
    <property type="entry name" value="CUT_N"/>
</dbReference>
<feature type="transmembrane region" description="Helical" evidence="1">
    <location>
        <begin position="315"/>
        <end position="338"/>
    </location>
</feature>
<dbReference type="Pfam" id="PF25057">
    <property type="entry name" value="CUT_N"/>
    <property type="match status" value="1"/>
</dbReference>
<dbReference type="SMART" id="SM00241">
    <property type="entry name" value="ZP"/>
    <property type="match status" value="1"/>
</dbReference>
<evidence type="ECO:0000313" key="4">
    <source>
        <dbReference type="RefSeq" id="XP_014673163.1"/>
    </source>
</evidence>
<feature type="domain" description="ZP" evidence="2">
    <location>
        <begin position="1"/>
        <end position="249"/>
    </location>
</feature>
<accession>A0ABM1ELU2</accession>
<dbReference type="InterPro" id="IPR042235">
    <property type="entry name" value="ZP-C_dom"/>
</dbReference>